<dbReference type="AlphaFoldDB" id="A0A1L9TT84"/>
<keyword evidence="8" id="KW-1185">Reference proteome</keyword>
<evidence type="ECO:0000256" key="1">
    <source>
        <dbReference type="ARBA" id="ARBA00022723"/>
    </source>
</evidence>
<reference evidence="8" key="1">
    <citation type="journal article" date="2017" name="Genome Biol.">
        <title>Comparative genomics reveals high biological diversity and specific adaptations in the industrially and medically important fungal genus Aspergillus.</title>
        <authorList>
            <person name="de Vries R.P."/>
            <person name="Riley R."/>
            <person name="Wiebenga A."/>
            <person name="Aguilar-Osorio G."/>
            <person name="Amillis S."/>
            <person name="Uchima C.A."/>
            <person name="Anderluh G."/>
            <person name="Asadollahi M."/>
            <person name="Askin M."/>
            <person name="Barry K."/>
            <person name="Battaglia E."/>
            <person name="Bayram O."/>
            <person name="Benocci T."/>
            <person name="Braus-Stromeyer S.A."/>
            <person name="Caldana C."/>
            <person name="Canovas D."/>
            <person name="Cerqueira G.C."/>
            <person name="Chen F."/>
            <person name="Chen W."/>
            <person name="Choi C."/>
            <person name="Clum A."/>
            <person name="Dos Santos R.A."/>
            <person name="Damasio A.R."/>
            <person name="Diallinas G."/>
            <person name="Emri T."/>
            <person name="Fekete E."/>
            <person name="Flipphi M."/>
            <person name="Freyberg S."/>
            <person name="Gallo A."/>
            <person name="Gournas C."/>
            <person name="Habgood R."/>
            <person name="Hainaut M."/>
            <person name="Harispe M.L."/>
            <person name="Henrissat B."/>
            <person name="Hilden K.S."/>
            <person name="Hope R."/>
            <person name="Hossain A."/>
            <person name="Karabika E."/>
            <person name="Karaffa L."/>
            <person name="Karanyi Z."/>
            <person name="Krasevec N."/>
            <person name="Kuo A."/>
            <person name="Kusch H."/>
            <person name="LaButti K."/>
            <person name="Lagendijk E.L."/>
            <person name="Lapidus A."/>
            <person name="Levasseur A."/>
            <person name="Lindquist E."/>
            <person name="Lipzen A."/>
            <person name="Logrieco A.F."/>
            <person name="MacCabe A."/>
            <person name="Maekelae M.R."/>
            <person name="Malavazi I."/>
            <person name="Melin P."/>
            <person name="Meyer V."/>
            <person name="Mielnichuk N."/>
            <person name="Miskei M."/>
            <person name="Molnar A.P."/>
            <person name="Mule G."/>
            <person name="Ngan C.Y."/>
            <person name="Orejas M."/>
            <person name="Orosz E."/>
            <person name="Ouedraogo J.P."/>
            <person name="Overkamp K.M."/>
            <person name="Park H.-S."/>
            <person name="Perrone G."/>
            <person name="Piumi F."/>
            <person name="Punt P.J."/>
            <person name="Ram A.F."/>
            <person name="Ramon A."/>
            <person name="Rauscher S."/>
            <person name="Record E."/>
            <person name="Riano-Pachon D.M."/>
            <person name="Robert V."/>
            <person name="Roehrig J."/>
            <person name="Ruller R."/>
            <person name="Salamov A."/>
            <person name="Salih N.S."/>
            <person name="Samson R.A."/>
            <person name="Sandor E."/>
            <person name="Sanguinetti M."/>
            <person name="Schuetze T."/>
            <person name="Sepcic K."/>
            <person name="Shelest E."/>
            <person name="Sherlock G."/>
            <person name="Sophianopoulou V."/>
            <person name="Squina F.M."/>
            <person name="Sun H."/>
            <person name="Susca A."/>
            <person name="Todd R.B."/>
            <person name="Tsang A."/>
            <person name="Unkles S.E."/>
            <person name="van de Wiele N."/>
            <person name="van Rossen-Uffink D."/>
            <person name="Oliveira J.V."/>
            <person name="Vesth T.C."/>
            <person name="Visser J."/>
            <person name="Yu J.-H."/>
            <person name="Zhou M."/>
            <person name="Andersen M.R."/>
            <person name="Archer D.B."/>
            <person name="Baker S.E."/>
            <person name="Benoit I."/>
            <person name="Brakhage A.A."/>
            <person name="Braus G.H."/>
            <person name="Fischer R."/>
            <person name="Frisvad J.C."/>
            <person name="Goldman G.H."/>
            <person name="Houbraken J."/>
            <person name="Oakley B."/>
            <person name="Pocsi I."/>
            <person name="Scazzocchio C."/>
            <person name="Seiboth B."/>
            <person name="vanKuyk P.A."/>
            <person name="Wortman J."/>
            <person name="Dyer P.S."/>
            <person name="Grigoriev I.V."/>
        </authorList>
    </citation>
    <scope>NUCLEOTIDE SEQUENCE [LARGE SCALE GENOMIC DNA]</scope>
    <source>
        <strain evidence="8">CBS 593.65</strain>
    </source>
</reference>
<proteinExistence type="predicted"/>
<evidence type="ECO:0000313" key="7">
    <source>
        <dbReference type="EMBL" id="OJJ62634.1"/>
    </source>
</evidence>
<dbReference type="STRING" id="1036612.A0A1L9TT84"/>
<keyword evidence="6" id="KW-0472">Membrane</keyword>
<evidence type="ECO:0000256" key="2">
    <source>
        <dbReference type="ARBA" id="ARBA00022833"/>
    </source>
</evidence>
<keyword evidence="5" id="KW-0539">Nucleus</keyword>
<evidence type="ECO:0000256" key="6">
    <source>
        <dbReference type="SAM" id="Phobius"/>
    </source>
</evidence>
<evidence type="ECO:0000256" key="5">
    <source>
        <dbReference type="ARBA" id="ARBA00023242"/>
    </source>
</evidence>
<name>A0A1L9TT84_9EURO</name>
<keyword evidence="2" id="KW-0862">Zinc</keyword>
<evidence type="ECO:0008006" key="9">
    <source>
        <dbReference type="Google" id="ProtNLM"/>
    </source>
</evidence>
<dbReference type="EMBL" id="KV878583">
    <property type="protein sequence ID" value="OJJ62634.1"/>
    <property type="molecule type" value="Genomic_DNA"/>
</dbReference>
<dbReference type="GeneID" id="63767712"/>
<keyword evidence="1" id="KW-0479">Metal-binding</keyword>
<keyword evidence="6" id="KW-1133">Transmembrane helix</keyword>
<keyword evidence="6" id="KW-0812">Transmembrane</keyword>
<dbReference type="Proteomes" id="UP000184356">
    <property type="component" value="Unassembled WGS sequence"/>
</dbReference>
<accession>A0A1L9TT84</accession>
<dbReference type="PANTHER" id="PTHR47660">
    <property type="entry name" value="TRANSCRIPTION FACTOR WITH C2H2 AND ZN(2)-CYS(6) DNA BINDING DOMAIN (EUROFUNG)-RELATED-RELATED"/>
    <property type="match status" value="1"/>
</dbReference>
<dbReference type="RefSeq" id="XP_040706440.1">
    <property type="nucleotide sequence ID" value="XM_040851639.1"/>
</dbReference>
<dbReference type="VEuPathDB" id="FungiDB:ASPSYDRAFT_86308"/>
<dbReference type="GO" id="GO:0046872">
    <property type="term" value="F:metal ion binding"/>
    <property type="evidence" value="ECO:0007669"/>
    <property type="project" value="UniProtKB-KW"/>
</dbReference>
<keyword evidence="3" id="KW-0805">Transcription regulation</keyword>
<evidence type="ECO:0000313" key="8">
    <source>
        <dbReference type="Proteomes" id="UP000184356"/>
    </source>
</evidence>
<gene>
    <name evidence="7" type="ORF">ASPSYDRAFT_86308</name>
</gene>
<sequence>MSAETGPTPLMDGATPDLAWITTEPPLESIQALDTAEQLAPCLMPDTEPYLETSLADFLEADFEYGGGWDGLITRGRIRQAIEAYKTSLWYSVPGEMNSPPTGEQPEALLNEICSSAPCRFNQSQRDTLFGTLIICAHNQSPDCLQTLCSKFPPPALLNMLVHSFLTKHDKKVDSWIHSASFEPSTRNMELSAIIVAASALNTSSPVLHQLGTTLRRLLRSRILEKIERPEASCKLELYQAFLLSLELELWHDEDDCLHRAGRFASVLATFVREELKHRRAEQIRPLLTTDDQGSIVENWIAWIRAESFNRLVARFCVYDNQLSMTLGTRALMSLSDYYPSVPQPRDLWLARDHAEWSRIYLARRHNCNYIPRIMDLFVSIPSIPVITESLDSGLAMKVSFHLIGGLITEYQLSAQQPHAMSQDGPDSTLSRKRELKTAITKFDHVFSSHICAPNIGCFIVSYLSMALNVSIRNIETLAGKAGEQESRDMYQIMKDWPETAEAREAIWHAGQVLRLFKLLDRLTSFQIIMVYHAGLVLFAYSILSRVRGRVPVPVAYTDSVVCLNDVSSSDAREFIRNGCSEPMLRSDFRGTQRVTTPLLTTEVAVEIISEVVLNRSYNCEGLSPRLVHGLVNLLKDLASAIQIAEDDFLPGLESGVV</sequence>
<dbReference type="PANTHER" id="PTHR47660:SF2">
    <property type="entry name" value="TRANSCRIPTION FACTOR WITH C2H2 AND ZN(2)-CYS(6) DNA BINDING DOMAIN (EUROFUNG)"/>
    <property type="match status" value="1"/>
</dbReference>
<feature type="transmembrane region" description="Helical" evidence="6">
    <location>
        <begin position="525"/>
        <end position="544"/>
    </location>
</feature>
<keyword evidence="4" id="KW-0804">Transcription</keyword>
<evidence type="ECO:0000256" key="4">
    <source>
        <dbReference type="ARBA" id="ARBA00023163"/>
    </source>
</evidence>
<evidence type="ECO:0000256" key="3">
    <source>
        <dbReference type="ARBA" id="ARBA00023015"/>
    </source>
</evidence>
<organism evidence="7 8">
    <name type="scientific">Aspergillus sydowii CBS 593.65</name>
    <dbReference type="NCBI Taxonomy" id="1036612"/>
    <lineage>
        <taxon>Eukaryota</taxon>
        <taxon>Fungi</taxon>
        <taxon>Dikarya</taxon>
        <taxon>Ascomycota</taxon>
        <taxon>Pezizomycotina</taxon>
        <taxon>Eurotiomycetes</taxon>
        <taxon>Eurotiomycetidae</taxon>
        <taxon>Eurotiales</taxon>
        <taxon>Aspergillaceae</taxon>
        <taxon>Aspergillus</taxon>
        <taxon>Aspergillus subgen. Nidulantes</taxon>
    </lineage>
</organism>
<protein>
    <recommendedName>
        <fullName evidence="9">Transcription factor domain-containing protein</fullName>
    </recommendedName>
</protein>
<dbReference type="OrthoDB" id="40579at2759"/>